<dbReference type="GeneID" id="78570944"/>
<dbReference type="EMBL" id="UGTP01000001">
    <property type="protein sequence ID" value="SUC12649.1"/>
    <property type="molecule type" value="Genomic_DNA"/>
</dbReference>
<dbReference type="InterPro" id="IPR036116">
    <property type="entry name" value="FN3_sf"/>
</dbReference>
<dbReference type="InterPro" id="IPR003961">
    <property type="entry name" value="FN3_dom"/>
</dbReference>
<dbReference type="Pfam" id="PF00041">
    <property type="entry name" value="fn3"/>
    <property type="match status" value="1"/>
</dbReference>
<dbReference type="SMART" id="SM00060">
    <property type="entry name" value="FN3"/>
    <property type="match status" value="1"/>
</dbReference>
<dbReference type="SUPFAM" id="SSF49265">
    <property type="entry name" value="Fibronectin type III"/>
    <property type="match status" value="1"/>
</dbReference>
<dbReference type="RefSeq" id="WP_115083386.1">
    <property type="nucleotide sequence ID" value="NZ_JABZTS010000014.1"/>
</dbReference>
<dbReference type="Gene3D" id="3.40.630.40">
    <property type="entry name" value="Zn-dependent exopeptidases"/>
    <property type="match status" value="1"/>
</dbReference>
<evidence type="ECO:0000313" key="3">
    <source>
        <dbReference type="Proteomes" id="UP000254235"/>
    </source>
</evidence>
<evidence type="ECO:0000259" key="1">
    <source>
        <dbReference type="PROSITE" id="PS50853"/>
    </source>
</evidence>
<organism evidence="2 3">
    <name type="scientific">Prevotella pallens</name>
    <dbReference type="NCBI Taxonomy" id="60133"/>
    <lineage>
        <taxon>Bacteria</taxon>
        <taxon>Pseudomonadati</taxon>
        <taxon>Bacteroidota</taxon>
        <taxon>Bacteroidia</taxon>
        <taxon>Bacteroidales</taxon>
        <taxon>Prevotellaceae</taxon>
        <taxon>Prevotella</taxon>
    </lineage>
</organism>
<protein>
    <submittedName>
        <fullName evidence="2">Fibronectin type III domain</fullName>
    </submittedName>
</protein>
<evidence type="ECO:0000313" key="2">
    <source>
        <dbReference type="EMBL" id="SUC12649.1"/>
    </source>
</evidence>
<dbReference type="AlphaFoldDB" id="A0A379F1X5"/>
<dbReference type="SUPFAM" id="SSF53187">
    <property type="entry name" value="Zn-dependent exopeptidases"/>
    <property type="match status" value="1"/>
</dbReference>
<dbReference type="Gene3D" id="2.60.40.10">
    <property type="entry name" value="Immunoglobulins"/>
    <property type="match status" value="1"/>
</dbReference>
<dbReference type="OrthoDB" id="719733at2"/>
<dbReference type="InterPro" id="IPR013783">
    <property type="entry name" value="Ig-like_fold"/>
</dbReference>
<dbReference type="Proteomes" id="UP000254235">
    <property type="component" value="Unassembled WGS sequence"/>
</dbReference>
<dbReference type="CDD" id="cd00063">
    <property type="entry name" value="FN3"/>
    <property type="match status" value="1"/>
</dbReference>
<accession>A0A379F1X5</accession>
<dbReference type="PROSITE" id="PS50853">
    <property type="entry name" value="FN3"/>
    <property type="match status" value="1"/>
</dbReference>
<dbReference type="InterPro" id="IPR033803">
    <property type="entry name" value="CBD-like_Golvesin-Xly"/>
</dbReference>
<proteinExistence type="predicted"/>
<sequence length="865" mass="96865">MKKDFLTFILCFVFVFEISAQTKKIDWGKSEYTGRPWIENTSRPNTITDGLNDRHFSIWSSHGRYYDVNKGYWKWQRPNLFGTTEDLYTQTIVIPYLLPMLENAGAVVISPRERDWQKQEVIVDNDNPKITGIISYSEVNNKKKWETIEGSGFAYHQGTYADGENPFIAGSARKIKSRKRNSKLSYVAYQPNIPEDGDYAVYVSYKTIKKSVDDAEYIVFHKGQETHFRVNQQMGGGTWVYLGTFAFDKGCNIFNRVILTNHSKHRGVVTADAVRFGGGMGNITRGGQISGLPRALEGARYYTQWAGAPRDVVSKSNGTNDYNDDINSRSLYTNWLAGGSSYIPKKEGLKVPIELVLAVHSDAGVKADGTTVGTLSICTTQQGNPTFGNGLSRRTSQTFASQLITNAKRDIESTFKKPWNTRGVKDANYSETRLPDVPSSIIETLSHQNFADMKFGQDPNFKFTLARSIYKTILRYTASLHNKACIVQPLAPDNFRMEYISKNKIRLRWNEVNDPLEPTAKPTSYNIYMATGTSDFDNGVNVNTNSYEMTLEPNVVYNFRITACNRGGESFPTEVLSAYNKEGAKQTILIVNGFYRLSSPAVIDNDVEQGFNFEADPGISYGKTAGWNGRQSNFDKTQSGKEGSAALGYGGDEFVGKFIAGNNFNYVRTHADAIASCGNYNIVSCSSKAIENGYVKLQKYALVDLALGLEKDDGHSLCYYKALRPSMQTQIANYLMRGGRILVNGAYFATDMKSNVEQEWLAKFFKVSAAGSNQDNYNSIINGLGSQFDIYRAINEEHYGAYSPDILQPLDTAFSVMKYADNTSAAVAYKGSDFRTFVMAFPFECIKNKEIRNRIMRGIVAYLLN</sequence>
<gene>
    <name evidence="2" type="ORF">NCTC13043_01256</name>
</gene>
<name>A0A379F1X5_9BACT</name>
<dbReference type="Pfam" id="PF25275">
    <property type="entry name" value="Golvesin_C"/>
    <property type="match status" value="1"/>
</dbReference>
<feature type="domain" description="Fibronectin type-III" evidence="1">
    <location>
        <begin position="491"/>
        <end position="583"/>
    </location>
</feature>
<reference evidence="2 3" key="1">
    <citation type="submission" date="2018-06" db="EMBL/GenBank/DDBJ databases">
        <authorList>
            <consortium name="Pathogen Informatics"/>
            <person name="Doyle S."/>
        </authorList>
    </citation>
    <scope>NUCLEOTIDE SEQUENCE [LARGE SCALE GENOMIC DNA]</scope>
    <source>
        <strain evidence="2 3">NCTC13043</strain>
    </source>
</reference>